<dbReference type="RefSeq" id="WP_110310695.1">
    <property type="nucleotide sequence ID" value="NZ_QICL01000011.1"/>
</dbReference>
<feature type="domain" description="Glycosyltransferase 2-like" evidence="1">
    <location>
        <begin position="4"/>
        <end position="157"/>
    </location>
</feature>
<dbReference type="OrthoDB" id="9788101at2"/>
<keyword evidence="2" id="KW-0808">Transferase</keyword>
<evidence type="ECO:0000313" key="3">
    <source>
        <dbReference type="Proteomes" id="UP000247973"/>
    </source>
</evidence>
<sequence>MKVSIITINWNNKIGLEQTIKSVLSQSFIDYEFIVVDGGSTDGSVEVIQEHKNNIHYWVSESDSGIYNAMNKGIYTALGEYCYFLNSGDVFASDDVLTDIFRHDLEDNFVCGNIIWDEKGKLRKDDSYRHRDWLFSLYDIYSGFLCHQAFLVKREMFDEYGYYDESLRIMSDWKHFLIAIGINHEKVQYVDVDIAVYNTDGLSSTIGGKAILAEKQKVAQEELSEQVYKEIDRLYYLSRNGFVIDFVHSKKWIHFLFKVFLKICTTLKLTKL</sequence>
<reference evidence="2 3" key="1">
    <citation type="submission" date="2018-03" db="EMBL/GenBank/DDBJ databases">
        <title>Genomic Encyclopedia of Archaeal and Bacterial Type Strains, Phase II (KMG-II): from individual species to whole genera.</title>
        <authorList>
            <person name="Goeker M."/>
        </authorList>
    </citation>
    <scope>NUCLEOTIDE SEQUENCE [LARGE SCALE GENOMIC DNA]</scope>
    <source>
        <strain evidence="2 3">DSM 100214</strain>
    </source>
</reference>
<protein>
    <submittedName>
        <fullName evidence="2">Glycosyl transferase family 2</fullName>
    </submittedName>
</protein>
<proteinExistence type="predicted"/>
<dbReference type="Pfam" id="PF00535">
    <property type="entry name" value="Glycos_transf_2"/>
    <property type="match status" value="1"/>
</dbReference>
<dbReference type="PANTHER" id="PTHR22916:SF67">
    <property type="entry name" value="COLANIC ACID BIOSYNTHESIS GLYCOSYL TRANSFERASE WCAE-RELATED"/>
    <property type="match status" value="1"/>
</dbReference>
<dbReference type="CDD" id="cd06433">
    <property type="entry name" value="GT_2_WfgS_like"/>
    <property type="match status" value="1"/>
</dbReference>
<comment type="caution">
    <text evidence="2">The sequence shown here is derived from an EMBL/GenBank/DDBJ whole genome shotgun (WGS) entry which is preliminary data.</text>
</comment>
<evidence type="ECO:0000313" key="2">
    <source>
        <dbReference type="EMBL" id="PXV64136.1"/>
    </source>
</evidence>
<dbReference type="AlphaFoldDB" id="A0A2V3PR85"/>
<dbReference type="Gene3D" id="3.90.550.10">
    <property type="entry name" value="Spore Coat Polysaccharide Biosynthesis Protein SpsA, Chain A"/>
    <property type="match status" value="1"/>
</dbReference>
<dbReference type="PANTHER" id="PTHR22916">
    <property type="entry name" value="GLYCOSYLTRANSFERASE"/>
    <property type="match status" value="1"/>
</dbReference>
<dbReference type="EMBL" id="QICL01000011">
    <property type="protein sequence ID" value="PXV64136.1"/>
    <property type="molecule type" value="Genomic_DNA"/>
</dbReference>
<organism evidence="2 3">
    <name type="scientific">Dysgonomonas alginatilytica</name>
    <dbReference type="NCBI Taxonomy" id="1605892"/>
    <lineage>
        <taxon>Bacteria</taxon>
        <taxon>Pseudomonadati</taxon>
        <taxon>Bacteroidota</taxon>
        <taxon>Bacteroidia</taxon>
        <taxon>Bacteroidales</taxon>
        <taxon>Dysgonomonadaceae</taxon>
        <taxon>Dysgonomonas</taxon>
    </lineage>
</organism>
<dbReference type="InterPro" id="IPR029044">
    <property type="entry name" value="Nucleotide-diphossugar_trans"/>
</dbReference>
<name>A0A2V3PR85_9BACT</name>
<evidence type="ECO:0000259" key="1">
    <source>
        <dbReference type="Pfam" id="PF00535"/>
    </source>
</evidence>
<dbReference type="Proteomes" id="UP000247973">
    <property type="component" value="Unassembled WGS sequence"/>
</dbReference>
<dbReference type="GO" id="GO:0016758">
    <property type="term" value="F:hexosyltransferase activity"/>
    <property type="evidence" value="ECO:0007669"/>
    <property type="project" value="UniProtKB-ARBA"/>
</dbReference>
<dbReference type="InterPro" id="IPR001173">
    <property type="entry name" value="Glyco_trans_2-like"/>
</dbReference>
<accession>A0A2V3PR85</accession>
<dbReference type="SUPFAM" id="SSF53448">
    <property type="entry name" value="Nucleotide-diphospho-sugar transferases"/>
    <property type="match status" value="1"/>
</dbReference>
<keyword evidence="3" id="KW-1185">Reference proteome</keyword>
<gene>
    <name evidence="2" type="ORF">CLV62_11194</name>
</gene>